<sequence length="195" mass="22242">MLLGQVKENLRSKCQRERAQMEHLKQYRVMWKVIPNQQYNGQPLALEPLIIKQTEETKYVDGKFSSKIKIAPEENVTLTCIAENQLERTITSLNVSAINFPEYDEPDERNNNNRENVNDQAKLIVGIVVGLLLAALVAGVAYWLYVKKSKNTFSFPTRPEAQPQDVSGESEKDAAQNVQNLPRQESYFLMCVVVL</sequence>
<gene>
    <name evidence="1" type="ORF">K3G42_016259</name>
</gene>
<dbReference type="EMBL" id="CM037617">
    <property type="protein sequence ID" value="KAH8004637.1"/>
    <property type="molecule type" value="Genomic_DNA"/>
</dbReference>
<dbReference type="Proteomes" id="UP000827872">
    <property type="component" value="Linkage Group LG04"/>
</dbReference>
<evidence type="ECO:0000313" key="2">
    <source>
        <dbReference type="Proteomes" id="UP000827872"/>
    </source>
</evidence>
<name>A0ACB8FH33_9SAUR</name>
<comment type="caution">
    <text evidence="1">The sequence shown here is derived from an EMBL/GenBank/DDBJ whole genome shotgun (WGS) entry which is preliminary data.</text>
</comment>
<proteinExistence type="predicted"/>
<accession>A0ACB8FH33</accession>
<reference evidence="1" key="1">
    <citation type="submission" date="2021-08" db="EMBL/GenBank/DDBJ databases">
        <title>The first chromosome-level gecko genome reveals the dynamic sex chromosomes of Neotropical dwarf geckos (Sphaerodactylidae: Sphaerodactylus).</title>
        <authorList>
            <person name="Pinto B.J."/>
            <person name="Keating S.E."/>
            <person name="Gamble T."/>
        </authorList>
    </citation>
    <scope>NUCLEOTIDE SEQUENCE</scope>
    <source>
        <strain evidence="1">TG3544</strain>
    </source>
</reference>
<evidence type="ECO:0000313" key="1">
    <source>
        <dbReference type="EMBL" id="KAH8004637.1"/>
    </source>
</evidence>
<protein>
    <submittedName>
        <fullName evidence="1">Uncharacterized protein</fullName>
    </submittedName>
</protein>
<keyword evidence="2" id="KW-1185">Reference proteome</keyword>
<organism evidence="1 2">
    <name type="scientific">Sphaerodactylus townsendi</name>
    <dbReference type="NCBI Taxonomy" id="933632"/>
    <lineage>
        <taxon>Eukaryota</taxon>
        <taxon>Metazoa</taxon>
        <taxon>Chordata</taxon>
        <taxon>Craniata</taxon>
        <taxon>Vertebrata</taxon>
        <taxon>Euteleostomi</taxon>
        <taxon>Lepidosauria</taxon>
        <taxon>Squamata</taxon>
        <taxon>Bifurcata</taxon>
        <taxon>Gekkota</taxon>
        <taxon>Sphaerodactylidae</taxon>
        <taxon>Sphaerodactylus</taxon>
    </lineage>
</organism>